<keyword evidence="4" id="KW-1185">Reference proteome</keyword>
<dbReference type="RefSeq" id="WP_141786177.1">
    <property type="nucleotide sequence ID" value="NZ_BAAAIK010000001.1"/>
</dbReference>
<feature type="chain" id="PRO_5022136857" description="AMIN-like domain-containing protein" evidence="1">
    <location>
        <begin position="29"/>
        <end position="211"/>
    </location>
</feature>
<dbReference type="OrthoDB" id="3393679at2"/>
<name>A0A542YWD0_9MICO</name>
<gene>
    <name evidence="3" type="ORF">FB467_3464</name>
</gene>
<dbReference type="EMBL" id="VFOP01000001">
    <property type="protein sequence ID" value="TQL52284.1"/>
    <property type="molecule type" value="Genomic_DNA"/>
</dbReference>
<evidence type="ECO:0000256" key="1">
    <source>
        <dbReference type="SAM" id="SignalP"/>
    </source>
</evidence>
<reference evidence="3 4" key="1">
    <citation type="submission" date="2019-06" db="EMBL/GenBank/DDBJ databases">
        <title>Sequencing the genomes of 1000 actinobacteria strains.</title>
        <authorList>
            <person name="Klenk H.-P."/>
        </authorList>
    </citation>
    <scope>NUCLEOTIDE SEQUENCE [LARGE SCALE GENOMIC DNA]</scope>
    <source>
        <strain evidence="3 4">DSM 12335</strain>
    </source>
</reference>
<proteinExistence type="predicted"/>
<dbReference type="InterPro" id="IPR056303">
    <property type="entry name" value="AMIN-like"/>
</dbReference>
<evidence type="ECO:0000313" key="3">
    <source>
        <dbReference type="EMBL" id="TQL52284.1"/>
    </source>
</evidence>
<evidence type="ECO:0000259" key="2">
    <source>
        <dbReference type="Pfam" id="PF24837"/>
    </source>
</evidence>
<dbReference type="AlphaFoldDB" id="A0A542YWD0"/>
<feature type="domain" description="AMIN-like" evidence="2">
    <location>
        <begin position="77"/>
        <end position="209"/>
    </location>
</feature>
<comment type="caution">
    <text evidence="3">The sequence shown here is derived from an EMBL/GenBank/DDBJ whole genome shotgun (WGS) entry which is preliminary data.</text>
</comment>
<keyword evidence="1" id="KW-0732">Signal</keyword>
<dbReference type="Pfam" id="PF24837">
    <property type="entry name" value="AMIN-like"/>
    <property type="match status" value="1"/>
</dbReference>
<sequence length="211" mass="22168">MSTNRRRHWSALIAALALGVAVPASIPAANSAQPQPTAYANGAVAGARSGTFTPASYCGIVWGSLARHNAVSYTTGTVANVRSGRHACYDRLVVDVAHVPESLSYDVRYVDAVRRPGSGTKLSLNGGADLQIELRAPAYDGSGKATYQPADPMHLVAVGSYDTFRQVAMAGSFEGSTTFGLGVRARLPFRVLVLDGPGSGARLVIDVAHRW</sequence>
<protein>
    <recommendedName>
        <fullName evidence="2">AMIN-like domain-containing protein</fullName>
    </recommendedName>
</protein>
<evidence type="ECO:0000313" key="4">
    <source>
        <dbReference type="Proteomes" id="UP000319516"/>
    </source>
</evidence>
<organism evidence="3 4">
    <name type="scientific">Ornithinicoccus hortensis</name>
    <dbReference type="NCBI Taxonomy" id="82346"/>
    <lineage>
        <taxon>Bacteria</taxon>
        <taxon>Bacillati</taxon>
        <taxon>Actinomycetota</taxon>
        <taxon>Actinomycetes</taxon>
        <taxon>Micrococcales</taxon>
        <taxon>Intrasporangiaceae</taxon>
        <taxon>Ornithinicoccus</taxon>
    </lineage>
</organism>
<feature type="signal peptide" evidence="1">
    <location>
        <begin position="1"/>
        <end position="28"/>
    </location>
</feature>
<dbReference type="Proteomes" id="UP000319516">
    <property type="component" value="Unassembled WGS sequence"/>
</dbReference>
<accession>A0A542YWD0</accession>